<evidence type="ECO:0000259" key="2">
    <source>
        <dbReference type="Pfam" id="PF01467"/>
    </source>
</evidence>
<feature type="region of interest" description="Disordered" evidence="1">
    <location>
        <begin position="310"/>
        <end position="330"/>
    </location>
</feature>
<dbReference type="EMBL" id="JAODAN010000004">
    <property type="protein sequence ID" value="KAK1925010.1"/>
    <property type="molecule type" value="Genomic_DNA"/>
</dbReference>
<dbReference type="InterPro" id="IPR014729">
    <property type="entry name" value="Rossmann-like_a/b/a_fold"/>
</dbReference>
<dbReference type="InterPro" id="IPR004821">
    <property type="entry name" value="Cyt_trans-like"/>
</dbReference>
<dbReference type="Gene3D" id="3.40.50.620">
    <property type="entry name" value="HUPs"/>
    <property type="match status" value="1"/>
</dbReference>
<reference evidence="3" key="1">
    <citation type="submission" date="2023-02" db="EMBL/GenBank/DDBJ databases">
        <title>Identification and recombinant expression of a fungal hydrolase from Papiliotrema laurentii that hydrolyzes apple cutin and clears colloidal polyester polyurethane.</title>
        <authorList>
            <consortium name="DOE Joint Genome Institute"/>
            <person name="Roman V.A."/>
            <person name="Bojanowski C."/>
            <person name="Crable B.R."/>
            <person name="Wagner D.N."/>
            <person name="Hung C.S."/>
            <person name="Nadeau L.J."/>
            <person name="Schratz L."/>
            <person name="Haridas S."/>
            <person name="Pangilinan J."/>
            <person name="Lipzen A."/>
            <person name="Na H."/>
            <person name="Yan M."/>
            <person name="Ng V."/>
            <person name="Grigoriev I.V."/>
            <person name="Spatafora J.W."/>
            <person name="Barlow D."/>
            <person name="Biffinger J."/>
            <person name="Kelley-Loughnane N."/>
            <person name="Varaljay V.A."/>
            <person name="Crookes-Goodson W.J."/>
        </authorList>
    </citation>
    <scope>NUCLEOTIDE SEQUENCE</scope>
    <source>
        <strain evidence="3">5307AH</strain>
    </source>
</reference>
<sequence>MTSSDSHHTLVLPFDSSTYPNPAPILPTIYRTFFSLPVSATHFTVLFASSTEYDDQLYLDLKRSPKAHWDGFQRFLGRVYACLAAAQWTAERIMLDVEVAFVGESAQVTQEGSHVIVIEDHEHLAQCASGSTGSPTVVPCHTLDKHASRVHLDPSSAGPPVVALGGTFDHLHAAHKLLLHLALFLSSRKLIVGVMADRLLASKSNASFVQSLKDRVTVIEGFLLRRGAYKLDGSSPTMQQNGAVQMDVVEIFDGYGPTAWDDDIQALVVSQETLGGGKAVNKLRGEKELPLLDIFVIDVIASRLEVPESEEGGAVVPVEEESDEEEERRGKIHVRIGHEVRTLDLSGEKDEQRLKELKMGSTAIRQWIADRRKESD</sequence>
<gene>
    <name evidence="3" type="ORF">DB88DRAFT_510063</name>
</gene>
<protein>
    <recommendedName>
        <fullName evidence="2">Cytidyltransferase-like domain-containing protein</fullName>
    </recommendedName>
</protein>
<comment type="caution">
    <text evidence="3">The sequence shown here is derived from an EMBL/GenBank/DDBJ whole genome shotgun (WGS) entry which is preliminary data.</text>
</comment>
<dbReference type="Proteomes" id="UP001182556">
    <property type="component" value="Unassembled WGS sequence"/>
</dbReference>
<dbReference type="Pfam" id="PF01467">
    <property type="entry name" value="CTP_transf_like"/>
    <property type="match status" value="1"/>
</dbReference>
<name>A0AAD9L629_PAPLA</name>
<evidence type="ECO:0000313" key="4">
    <source>
        <dbReference type="Proteomes" id="UP001182556"/>
    </source>
</evidence>
<organism evidence="3 4">
    <name type="scientific">Papiliotrema laurentii</name>
    <name type="common">Cryptococcus laurentii</name>
    <dbReference type="NCBI Taxonomy" id="5418"/>
    <lineage>
        <taxon>Eukaryota</taxon>
        <taxon>Fungi</taxon>
        <taxon>Dikarya</taxon>
        <taxon>Basidiomycota</taxon>
        <taxon>Agaricomycotina</taxon>
        <taxon>Tremellomycetes</taxon>
        <taxon>Tremellales</taxon>
        <taxon>Rhynchogastremaceae</taxon>
        <taxon>Papiliotrema</taxon>
    </lineage>
</organism>
<accession>A0AAD9L629</accession>
<evidence type="ECO:0000256" key="1">
    <source>
        <dbReference type="SAM" id="MobiDB-lite"/>
    </source>
</evidence>
<dbReference type="SUPFAM" id="SSF52374">
    <property type="entry name" value="Nucleotidylyl transferase"/>
    <property type="match status" value="1"/>
</dbReference>
<keyword evidence="4" id="KW-1185">Reference proteome</keyword>
<dbReference type="GO" id="GO:0004140">
    <property type="term" value="F:dephospho-CoA kinase activity"/>
    <property type="evidence" value="ECO:0007669"/>
    <property type="project" value="TreeGrafter"/>
</dbReference>
<feature type="domain" description="Cytidyltransferase-like" evidence="2">
    <location>
        <begin position="164"/>
        <end position="257"/>
    </location>
</feature>
<dbReference type="GO" id="GO:0015937">
    <property type="term" value="P:coenzyme A biosynthetic process"/>
    <property type="evidence" value="ECO:0007669"/>
    <property type="project" value="TreeGrafter"/>
</dbReference>
<dbReference type="PANTHER" id="PTHR10695">
    <property type="entry name" value="DEPHOSPHO-COA KINASE-RELATED"/>
    <property type="match status" value="1"/>
</dbReference>
<evidence type="ECO:0000313" key="3">
    <source>
        <dbReference type="EMBL" id="KAK1925010.1"/>
    </source>
</evidence>
<dbReference type="AlphaFoldDB" id="A0AAD9L629"/>
<proteinExistence type="predicted"/>
<dbReference type="PANTHER" id="PTHR10695:SF46">
    <property type="entry name" value="BIFUNCTIONAL COENZYME A SYNTHASE-RELATED"/>
    <property type="match status" value="1"/>
</dbReference>